<dbReference type="Proteomes" id="UP000494206">
    <property type="component" value="Unassembled WGS sequence"/>
</dbReference>
<dbReference type="Gene3D" id="3.60.21.10">
    <property type="match status" value="1"/>
</dbReference>
<dbReference type="GO" id="GO:0046872">
    <property type="term" value="F:metal ion binding"/>
    <property type="evidence" value="ECO:0007669"/>
    <property type="project" value="UniProtKB-KW"/>
</dbReference>
<dbReference type="InterPro" id="IPR029052">
    <property type="entry name" value="Metallo-depent_PP-like"/>
</dbReference>
<feature type="domain" description="Sphingomyelin phosphodiesterase C-terminal" evidence="12">
    <location>
        <begin position="292"/>
        <end position="431"/>
    </location>
</feature>
<feature type="chain" id="PRO_5035912201" description="Calcineurin-like phosphoesterase domain-containing protein" evidence="10">
    <location>
        <begin position="17"/>
        <end position="453"/>
    </location>
</feature>
<dbReference type="CDD" id="cd00842">
    <property type="entry name" value="MPP_ASMase"/>
    <property type="match status" value="1"/>
</dbReference>
<evidence type="ECO:0000256" key="9">
    <source>
        <dbReference type="ARBA" id="ARBA00023180"/>
    </source>
</evidence>
<feature type="signal peptide" evidence="10">
    <location>
        <begin position="1"/>
        <end position="16"/>
    </location>
</feature>
<name>A0A8S1E629_9PELO</name>
<dbReference type="PANTHER" id="PTHR10340:SF57">
    <property type="entry name" value="METALLOPHOS DOMAIN-CONTAINING PROTEIN"/>
    <property type="match status" value="1"/>
</dbReference>
<dbReference type="AlphaFoldDB" id="A0A8S1E629"/>
<comment type="subcellular location">
    <subcellularLocation>
        <location evidence="2">Secreted</location>
    </subcellularLocation>
</comment>
<evidence type="ECO:0008006" key="15">
    <source>
        <dbReference type="Google" id="ProtNLM"/>
    </source>
</evidence>
<dbReference type="Pfam" id="PF00149">
    <property type="entry name" value="Metallophos"/>
    <property type="match status" value="1"/>
</dbReference>
<dbReference type="GO" id="GO:0008081">
    <property type="term" value="F:phosphoric diester hydrolase activity"/>
    <property type="evidence" value="ECO:0007669"/>
    <property type="project" value="TreeGrafter"/>
</dbReference>
<keyword evidence="4" id="KW-0964">Secreted</keyword>
<keyword evidence="9" id="KW-0325">Glycoprotein</keyword>
<dbReference type="EMBL" id="CADEPM010000001">
    <property type="protein sequence ID" value="CAB3396898.1"/>
    <property type="molecule type" value="Genomic_DNA"/>
</dbReference>
<dbReference type="Pfam" id="PF19272">
    <property type="entry name" value="ASMase_C"/>
    <property type="match status" value="1"/>
</dbReference>
<accession>A0A8S1E629</accession>
<keyword evidence="6 10" id="KW-0732">Signal</keyword>
<sequence>MLSFFVIVLLIASTAPYQVLHLADFHLDVNYSIYGDNQKMCHDDGSKTNKTLGQFGDYMCDSPLDLVVYAINEVYRLFPTPDLIIWTGDNVAHVDGYGWDTVIDALNITTSLIFQKYPGITILPTFGNHDYAPANGFVSDSNLYSRTWEFWRSKLGDENRDTFFLGGYYKYQLPNATAVVLNTNLYYNVNKAYANFTDKSDPAGQFAFLESELQNAENCRNRVLANCSSTVHIIAHIGPGVFERTPNYTWFRDEYNERFLNLTVRYAKTIGWMLFGHHHTDTFHIVKDNDGKPVQVAIMAPAVTPWFSSLPGAGSNNPAFRIYDTDDFKTLNDMRTYYIDLDKLNKNANTTFMYEYSFKHAYGISGNLTPTTMNNLVEQLKVNDSLFESYIQFNSVFWKSEIPKDEYRGAQLCSMEFSDYPRYRECLSKYSKSTHRSSLSIFSLVTIIINLFV</sequence>
<evidence type="ECO:0000259" key="11">
    <source>
        <dbReference type="Pfam" id="PF00149"/>
    </source>
</evidence>
<evidence type="ECO:0000313" key="14">
    <source>
        <dbReference type="Proteomes" id="UP000494206"/>
    </source>
</evidence>
<evidence type="ECO:0000256" key="1">
    <source>
        <dbReference type="ARBA" id="ARBA00001947"/>
    </source>
</evidence>
<comment type="cofactor">
    <cofactor evidence="1">
        <name>Zn(2+)</name>
        <dbReference type="ChEBI" id="CHEBI:29105"/>
    </cofactor>
</comment>
<evidence type="ECO:0000256" key="4">
    <source>
        <dbReference type="ARBA" id="ARBA00022525"/>
    </source>
</evidence>
<gene>
    <name evidence="13" type="ORF">CBOVIS_LOCUS391</name>
</gene>
<proteinExistence type="inferred from homology"/>
<evidence type="ECO:0000256" key="6">
    <source>
        <dbReference type="ARBA" id="ARBA00022729"/>
    </source>
</evidence>
<dbReference type="InterPro" id="IPR041805">
    <property type="entry name" value="ASMase/PPN1_MPP"/>
</dbReference>
<protein>
    <recommendedName>
        <fullName evidence="15">Calcineurin-like phosphoesterase domain-containing protein</fullName>
    </recommendedName>
</protein>
<dbReference type="GO" id="GO:0005615">
    <property type="term" value="C:extracellular space"/>
    <property type="evidence" value="ECO:0007669"/>
    <property type="project" value="TreeGrafter"/>
</dbReference>
<comment type="caution">
    <text evidence="13">The sequence shown here is derived from an EMBL/GenBank/DDBJ whole genome shotgun (WGS) entry which is preliminary data.</text>
</comment>
<dbReference type="InterPro" id="IPR004843">
    <property type="entry name" value="Calcineurin-like_PHP"/>
</dbReference>
<keyword evidence="8" id="KW-0862">Zinc</keyword>
<evidence type="ECO:0000256" key="10">
    <source>
        <dbReference type="SAM" id="SignalP"/>
    </source>
</evidence>
<dbReference type="PANTHER" id="PTHR10340">
    <property type="entry name" value="SPHINGOMYELIN PHOSPHODIESTERASE"/>
    <property type="match status" value="1"/>
</dbReference>
<evidence type="ECO:0000256" key="5">
    <source>
        <dbReference type="ARBA" id="ARBA00022723"/>
    </source>
</evidence>
<dbReference type="SUPFAM" id="SSF56300">
    <property type="entry name" value="Metallo-dependent phosphatases"/>
    <property type="match status" value="1"/>
</dbReference>
<feature type="domain" description="Calcineurin-like phosphoesterase" evidence="11">
    <location>
        <begin position="19"/>
        <end position="280"/>
    </location>
</feature>
<evidence type="ECO:0000313" key="13">
    <source>
        <dbReference type="EMBL" id="CAB3396898.1"/>
    </source>
</evidence>
<evidence type="ECO:0000256" key="7">
    <source>
        <dbReference type="ARBA" id="ARBA00022801"/>
    </source>
</evidence>
<evidence type="ECO:0000256" key="8">
    <source>
        <dbReference type="ARBA" id="ARBA00022833"/>
    </source>
</evidence>
<keyword evidence="14" id="KW-1185">Reference proteome</keyword>
<dbReference type="OrthoDB" id="348678at2759"/>
<organism evidence="13 14">
    <name type="scientific">Caenorhabditis bovis</name>
    <dbReference type="NCBI Taxonomy" id="2654633"/>
    <lineage>
        <taxon>Eukaryota</taxon>
        <taxon>Metazoa</taxon>
        <taxon>Ecdysozoa</taxon>
        <taxon>Nematoda</taxon>
        <taxon>Chromadorea</taxon>
        <taxon>Rhabditida</taxon>
        <taxon>Rhabditina</taxon>
        <taxon>Rhabditomorpha</taxon>
        <taxon>Rhabditoidea</taxon>
        <taxon>Rhabditidae</taxon>
        <taxon>Peloderinae</taxon>
        <taxon>Caenorhabditis</taxon>
    </lineage>
</organism>
<evidence type="ECO:0000256" key="3">
    <source>
        <dbReference type="ARBA" id="ARBA00008234"/>
    </source>
</evidence>
<keyword evidence="7" id="KW-0378">Hydrolase</keyword>
<evidence type="ECO:0000256" key="2">
    <source>
        <dbReference type="ARBA" id="ARBA00004613"/>
    </source>
</evidence>
<dbReference type="InterPro" id="IPR045473">
    <property type="entry name" value="ASM_C"/>
</dbReference>
<evidence type="ECO:0000259" key="12">
    <source>
        <dbReference type="Pfam" id="PF19272"/>
    </source>
</evidence>
<reference evidence="13 14" key="1">
    <citation type="submission" date="2020-04" db="EMBL/GenBank/DDBJ databases">
        <authorList>
            <person name="Laetsch R D."/>
            <person name="Stevens L."/>
            <person name="Kumar S."/>
            <person name="Blaxter L. M."/>
        </authorList>
    </citation>
    <scope>NUCLEOTIDE SEQUENCE [LARGE SCALE GENOMIC DNA]</scope>
</reference>
<keyword evidence="5" id="KW-0479">Metal-binding</keyword>
<comment type="similarity">
    <text evidence="3">Belongs to the acid sphingomyelinase family.</text>
</comment>